<evidence type="ECO:0000259" key="8">
    <source>
        <dbReference type="PROSITE" id="PS50928"/>
    </source>
</evidence>
<dbReference type="AlphaFoldDB" id="A0A6B1FRW4"/>
<dbReference type="InterPro" id="IPR035906">
    <property type="entry name" value="MetI-like_sf"/>
</dbReference>
<feature type="transmembrane region" description="Helical" evidence="7">
    <location>
        <begin position="183"/>
        <end position="206"/>
    </location>
</feature>
<reference evidence="9" key="1">
    <citation type="submission" date="2019-09" db="EMBL/GenBank/DDBJ databases">
        <title>Characterisation of the sponge microbiome using genome-centric metagenomics.</title>
        <authorList>
            <person name="Engelberts J.P."/>
            <person name="Robbins S.J."/>
            <person name="De Goeij J.M."/>
            <person name="Aranda M."/>
            <person name="Bell S.C."/>
            <person name="Webster N.S."/>
        </authorList>
    </citation>
    <scope>NUCLEOTIDE SEQUENCE</scope>
    <source>
        <strain evidence="9">SB0675_bin_29</strain>
    </source>
</reference>
<keyword evidence="6 7" id="KW-0472">Membrane</keyword>
<accession>A0A6B1FRW4</accession>
<dbReference type="Gene3D" id="1.10.3720.10">
    <property type="entry name" value="MetI-like"/>
    <property type="match status" value="1"/>
</dbReference>
<evidence type="ECO:0000256" key="7">
    <source>
        <dbReference type="RuleBase" id="RU363032"/>
    </source>
</evidence>
<dbReference type="Pfam" id="PF00528">
    <property type="entry name" value="BPD_transp_1"/>
    <property type="match status" value="1"/>
</dbReference>
<dbReference type="CDD" id="cd06261">
    <property type="entry name" value="TM_PBP2"/>
    <property type="match status" value="1"/>
</dbReference>
<dbReference type="GO" id="GO:0005886">
    <property type="term" value="C:plasma membrane"/>
    <property type="evidence" value="ECO:0007669"/>
    <property type="project" value="UniProtKB-SubCell"/>
</dbReference>
<evidence type="ECO:0000256" key="1">
    <source>
        <dbReference type="ARBA" id="ARBA00004651"/>
    </source>
</evidence>
<organism evidence="9">
    <name type="scientific">Caldilineaceae bacterium SB0675_bin_29</name>
    <dbReference type="NCBI Taxonomy" id="2605266"/>
    <lineage>
        <taxon>Bacteria</taxon>
        <taxon>Bacillati</taxon>
        <taxon>Chloroflexota</taxon>
        <taxon>Caldilineae</taxon>
        <taxon>Caldilineales</taxon>
        <taxon>Caldilineaceae</taxon>
    </lineage>
</organism>
<feature type="transmembrane region" description="Helical" evidence="7">
    <location>
        <begin position="144"/>
        <end position="162"/>
    </location>
</feature>
<evidence type="ECO:0000256" key="6">
    <source>
        <dbReference type="ARBA" id="ARBA00023136"/>
    </source>
</evidence>
<keyword evidence="2 7" id="KW-0813">Transport</keyword>
<dbReference type="PROSITE" id="PS50928">
    <property type="entry name" value="ABC_TM1"/>
    <property type="match status" value="1"/>
</dbReference>
<proteinExistence type="inferred from homology"/>
<name>A0A6B1FRW4_9CHLR</name>
<evidence type="ECO:0000256" key="5">
    <source>
        <dbReference type="ARBA" id="ARBA00022989"/>
    </source>
</evidence>
<dbReference type="EMBL" id="VYDA01000029">
    <property type="protein sequence ID" value="MYH60362.1"/>
    <property type="molecule type" value="Genomic_DNA"/>
</dbReference>
<sequence>MVASRNFRFRLESVLIYLGLGIFAFIAVTPFLHTIARSFSAEAPILRGEVYIWPVGFSFDAYERLVIGGTFWLAYRNSFFITTSATLVQMLMTILCAYPLSRTYLPGRNIFMTLIVFQMIFPPSLIPFYLTVREVGLIDSWGSLIWPYAINTFNMIVLKSYFQALPRELEESAIIDGANDFRVLIHIMLPLSVPVLLTLTLFYVVANWNLFLPAIFFINDGNKQPLQVILRDMIWSMQLATQTASADDFERLAGMEALKASSVIIAAIPMLVAYPFFQRFFIKGILLGAIKG</sequence>
<evidence type="ECO:0000256" key="2">
    <source>
        <dbReference type="ARBA" id="ARBA00022448"/>
    </source>
</evidence>
<feature type="transmembrane region" description="Helical" evidence="7">
    <location>
        <begin position="14"/>
        <end position="36"/>
    </location>
</feature>
<keyword evidence="4 7" id="KW-0812">Transmembrane</keyword>
<evidence type="ECO:0000256" key="4">
    <source>
        <dbReference type="ARBA" id="ARBA00022692"/>
    </source>
</evidence>
<evidence type="ECO:0000256" key="3">
    <source>
        <dbReference type="ARBA" id="ARBA00022475"/>
    </source>
</evidence>
<keyword evidence="3" id="KW-1003">Cell membrane</keyword>
<keyword evidence="5 7" id="KW-1133">Transmembrane helix</keyword>
<comment type="subcellular location">
    <subcellularLocation>
        <location evidence="1 7">Cell membrane</location>
        <topology evidence="1 7">Multi-pass membrane protein</topology>
    </subcellularLocation>
</comment>
<dbReference type="InterPro" id="IPR000515">
    <property type="entry name" value="MetI-like"/>
</dbReference>
<dbReference type="PANTHER" id="PTHR43744">
    <property type="entry name" value="ABC TRANSPORTER PERMEASE PROTEIN MG189-RELATED-RELATED"/>
    <property type="match status" value="1"/>
</dbReference>
<protein>
    <submittedName>
        <fullName evidence="9">Carbohydrate ABC transporter permease</fullName>
    </submittedName>
</protein>
<dbReference type="GO" id="GO:0055085">
    <property type="term" value="P:transmembrane transport"/>
    <property type="evidence" value="ECO:0007669"/>
    <property type="project" value="InterPro"/>
</dbReference>
<feature type="domain" description="ABC transmembrane type-1" evidence="8">
    <location>
        <begin position="75"/>
        <end position="276"/>
    </location>
</feature>
<comment type="caution">
    <text evidence="9">The sequence shown here is derived from an EMBL/GenBank/DDBJ whole genome shotgun (WGS) entry which is preliminary data.</text>
</comment>
<comment type="similarity">
    <text evidence="7">Belongs to the binding-protein-dependent transport system permease family.</text>
</comment>
<gene>
    <name evidence="9" type="ORF">F4148_00850</name>
</gene>
<feature type="transmembrane region" description="Helical" evidence="7">
    <location>
        <begin position="110"/>
        <end position="132"/>
    </location>
</feature>
<evidence type="ECO:0000313" key="9">
    <source>
        <dbReference type="EMBL" id="MYH60362.1"/>
    </source>
</evidence>
<dbReference type="PANTHER" id="PTHR43744:SF9">
    <property type="entry name" value="POLYGALACTURONAN_RHAMNOGALACTURONAN TRANSPORT SYSTEM PERMEASE PROTEIN YTCP"/>
    <property type="match status" value="1"/>
</dbReference>
<feature type="transmembrane region" description="Helical" evidence="7">
    <location>
        <begin position="79"/>
        <end position="98"/>
    </location>
</feature>
<dbReference type="SUPFAM" id="SSF161098">
    <property type="entry name" value="MetI-like"/>
    <property type="match status" value="1"/>
</dbReference>
<feature type="transmembrane region" description="Helical" evidence="7">
    <location>
        <begin position="257"/>
        <end position="277"/>
    </location>
</feature>